<dbReference type="EMBL" id="JXTB01000023">
    <property type="protein sequence ID" value="PON75469.1"/>
    <property type="molecule type" value="Genomic_DNA"/>
</dbReference>
<organism evidence="2 3">
    <name type="scientific">Parasponia andersonii</name>
    <name type="common">Sponia andersonii</name>
    <dbReference type="NCBI Taxonomy" id="3476"/>
    <lineage>
        <taxon>Eukaryota</taxon>
        <taxon>Viridiplantae</taxon>
        <taxon>Streptophyta</taxon>
        <taxon>Embryophyta</taxon>
        <taxon>Tracheophyta</taxon>
        <taxon>Spermatophyta</taxon>
        <taxon>Magnoliopsida</taxon>
        <taxon>eudicotyledons</taxon>
        <taxon>Gunneridae</taxon>
        <taxon>Pentapetalae</taxon>
        <taxon>rosids</taxon>
        <taxon>fabids</taxon>
        <taxon>Rosales</taxon>
        <taxon>Cannabaceae</taxon>
        <taxon>Parasponia</taxon>
    </lineage>
</organism>
<keyword evidence="3" id="KW-1185">Reference proteome</keyword>
<gene>
    <name evidence="2" type="ORF">PanWU01x14_040940</name>
</gene>
<feature type="transmembrane region" description="Helical" evidence="1">
    <location>
        <begin position="20"/>
        <end position="44"/>
    </location>
</feature>
<sequence length="297" mass="33064">MNDLSNGALLEKHCCSCKPIPVLGLYILVTLFLIGLSVSIFTLIAVRNAVLLVSFLILCSLVLAFIFWNRRNWRTKGAILFFLRSLPEADLRQAQEGQLVKITGFASCGSVSLESSYERARSCIYASTLLYEYGGLDLKPMTVNRSCFQWSLAYCERFSTDFYITDKKSGLRALVKAGAGCRVIPLIVESNLVNTTSHCRVFSPPLRKWLSERNISDEARLLRLEEGYVQDGSTVTVVGIVHRNNDVTMIVQPPEVVSTGCLWRKLLLPVDIDGVILSVSPMADLSINRDSGQNMGW</sequence>
<proteinExistence type="predicted"/>
<comment type="caution">
    <text evidence="2">The sequence shown here is derived from an EMBL/GenBank/DDBJ whole genome shotgun (WGS) entry which is preliminary data.</text>
</comment>
<protein>
    <recommendedName>
        <fullName evidence="4">Ubiquitin-specific protease family C19-related protein</fullName>
    </recommendedName>
</protein>
<feature type="transmembrane region" description="Helical" evidence="1">
    <location>
        <begin position="50"/>
        <end position="68"/>
    </location>
</feature>
<evidence type="ECO:0008006" key="4">
    <source>
        <dbReference type="Google" id="ProtNLM"/>
    </source>
</evidence>
<keyword evidence="1" id="KW-0472">Membrane</keyword>
<evidence type="ECO:0000313" key="2">
    <source>
        <dbReference type="EMBL" id="PON75469.1"/>
    </source>
</evidence>
<accession>A0A2P5DQD2</accession>
<keyword evidence="1" id="KW-1133">Transmembrane helix</keyword>
<name>A0A2P5DQD2_PARAD</name>
<keyword evidence="1" id="KW-0812">Transmembrane</keyword>
<dbReference type="Proteomes" id="UP000237105">
    <property type="component" value="Unassembled WGS sequence"/>
</dbReference>
<dbReference type="OrthoDB" id="1875545at2759"/>
<evidence type="ECO:0000313" key="3">
    <source>
        <dbReference type="Proteomes" id="UP000237105"/>
    </source>
</evidence>
<dbReference type="AlphaFoldDB" id="A0A2P5DQD2"/>
<reference evidence="3" key="1">
    <citation type="submission" date="2016-06" db="EMBL/GenBank/DDBJ databases">
        <title>Parallel loss of symbiosis genes in relatives of nitrogen-fixing non-legume Parasponia.</title>
        <authorList>
            <person name="Van Velzen R."/>
            <person name="Holmer R."/>
            <person name="Bu F."/>
            <person name="Rutten L."/>
            <person name="Van Zeijl A."/>
            <person name="Liu W."/>
            <person name="Santuari L."/>
            <person name="Cao Q."/>
            <person name="Sharma T."/>
            <person name="Shen D."/>
            <person name="Roswanjaya Y."/>
            <person name="Wardhani T."/>
            <person name="Kalhor M.S."/>
            <person name="Jansen J."/>
            <person name="Van den Hoogen J."/>
            <person name="Gungor B."/>
            <person name="Hartog M."/>
            <person name="Hontelez J."/>
            <person name="Verver J."/>
            <person name="Yang W.-C."/>
            <person name="Schijlen E."/>
            <person name="Repin R."/>
            <person name="Schilthuizen M."/>
            <person name="Schranz E."/>
            <person name="Heidstra R."/>
            <person name="Miyata K."/>
            <person name="Fedorova E."/>
            <person name="Kohlen W."/>
            <person name="Bisseling T."/>
            <person name="Smit S."/>
            <person name="Geurts R."/>
        </authorList>
    </citation>
    <scope>NUCLEOTIDE SEQUENCE [LARGE SCALE GENOMIC DNA]</scope>
    <source>
        <strain evidence="3">cv. WU1-14</strain>
    </source>
</reference>
<dbReference type="PANTHER" id="PTHR33709">
    <property type="entry name" value="OSJNBA0035M09.9 PROTEIN"/>
    <property type="match status" value="1"/>
</dbReference>
<dbReference type="STRING" id="3476.A0A2P5DQD2"/>
<dbReference type="InterPro" id="IPR040339">
    <property type="entry name" value="At1g16860-like"/>
</dbReference>
<evidence type="ECO:0000256" key="1">
    <source>
        <dbReference type="SAM" id="Phobius"/>
    </source>
</evidence>
<dbReference type="PANTHER" id="PTHR33709:SF20">
    <property type="entry name" value="OS04G0541900 PROTEIN"/>
    <property type="match status" value="1"/>
</dbReference>